<dbReference type="Proteomes" id="UP000224567">
    <property type="component" value="Unassembled WGS sequence"/>
</dbReference>
<dbReference type="InterPro" id="IPR000048">
    <property type="entry name" value="IQ_motif_EF-hand-BS"/>
</dbReference>
<proteinExistence type="inferred from homology"/>
<dbReference type="EMBL" id="MLFT02009752">
    <property type="protein sequence ID" value="PHT24627.1"/>
    <property type="molecule type" value="Genomic_DNA"/>
</dbReference>
<evidence type="ECO:0008006" key="6">
    <source>
        <dbReference type="Google" id="ProtNLM"/>
    </source>
</evidence>
<evidence type="ECO:0000256" key="2">
    <source>
        <dbReference type="ARBA" id="ARBA00024341"/>
    </source>
</evidence>
<evidence type="ECO:0000313" key="5">
    <source>
        <dbReference type="Proteomes" id="UP000224567"/>
    </source>
</evidence>
<feature type="region of interest" description="Disordered" evidence="3">
    <location>
        <begin position="1"/>
        <end position="102"/>
    </location>
</feature>
<dbReference type="PANTHER" id="PTHR32295:SF154">
    <property type="entry name" value="PROTEIN IQ-DOMAIN 32"/>
    <property type="match status" value="1"/>
</dbReference>
<evidence type="ECO:0000313" key="4">
    <source>
        <dbReference type="EMBL" id="PHT24627.1"/>
    </source>
</evidence>
<dbReference type="OrthoDB" id="1747078at2759"/>
<sequence>MQWAEEKSQFSTVEKSQVSADEKPPVLADDKPPVMADEKPQVSADEKPQVSVDEKPQLSTDEKPQLLAEVSADEKSVISEEEKPKVSEDGKPSVASDEKVPVASEEKPLVSALVDTKISAPVTTKVNDGKPDVTLDEHVVLVIQTAVRAFLARRAQLKQKHVTKLRAAVRGHLVRRHAVGSLRCVQAIVKMQVLVRARQSNLIAEGSSSKEKLNVSTGKMKSVKICWLCFLLGHKSEGFWSVRFGILDLTLRHS</sequence>
<keyword evidence="1" id="KW-0112">Calmodulin-binding</keyword>
<dbReference type="PROSITE" id="PS50096">
    <property type="entry name" value="IQ"/>
    <property type="match status" value="2"/>
</dbReference>
<feature type="compositionally biased region" description="Polar residues" evidence="3">
    <location>
        <begin position="9"/>
        <end position="19"/>
    </location>
</feature>
<feature type="compositionally biased region" description="Basic and acidic residues" evidence="3">
    <location>
        <begin position="72"/>
        <end position="102"/>
    </location>
</feature>
<organism evidence="4 5">
    <name type="scientific">Capsicum baccatum</name>
    <name type="common">Peruvian pepper</name>
    <dbReference type="NCBI Taxonomy" id="33114"/>
    <lineage>
        <taxon>Eukaryota</taxon>
        <taxon>Viridiplantae</taxon>
        <taxon>Streptophyta</taxon>
        <taxon>Embryophyta</taxon>
        <taxon>Tracheophyta</taxon>
        <taxon>Spermatophyta</taxon>
        <taxon>Magnoliopsida</taxon>
        <taxon>eudicotyledons</taxon>
        <taxon>Gunneridae</taxon>
        <taxon>Pentapetalae</taxon>
        <taxon>asterids</taxon>
        <taxon>lamiids</taxon>
        <taxon>Solanales</taxon>
        <taxon>Solanaceae</taxon>
        <taxon>Solanoideae</taxon>
        <taxon>Capsiceae</taxon>
        <taxon>Capsicum</taxon>
    </lineage>
</organism>
<keyword evidence="5" id="KW-1185">Reference proteome</keyword>
<gene>
    <name evidence="4" type="ORF">CQW23_35680</name>
</gene>
<dbReference type="SMART" id="SM00015">
    <property type="entry name" value="IQ"/>
    <property type="match status" value="2"/>
</dbReference>
<protein>
    <recommendedName>
        <fullName evidence="6">Protein IQ-DOMAIN 31</fullName>
    </recommendedName>
</protein>
<feature type="compositionally biased region" description="Basic and acidic residues" evidence="3">
    <location>
        <begin position="20"/>
        <end position="64"/>
    </location>
</feature>
<dbReference type="GO" id="GO:0005516">
    <property type="term" value="F:calmodulin binding"/>
    <property type="evidence" value="ECO:0007669"/>
    <property type="project" value="UniProtKB-KW"/>
</dbReference>
<comment type="similarity">
    <text evidence="2">Belongs to the IQD family.</text>
</comment>
<reference evidence="4 5" key="1">
    <citation type="journal article" date="2017" name="Genome Biol.">
        <title>New reference genome sequences of hot pepper reveal the massive evolution of plant disease-resistance genes by retroduplication.</title>
        <authorList>
            <person name="Kim S."/>
            <person name="Park J."/>
            <person name="Yeom S.I."/>
            <person name="Kim Y.M."/>
            <person name="Seo E."/>
            <person name="Kim K.T."/>
            <person name="Kim M.S."/>
            <person name="Lee J.M."/>
            <person name="Cheong K."/>
            <person name="Shin H.S."/>
            <person name="Kim S.B."/>
            <person name="Han K."/>
            <person name="Lee J."/>
            <person name="Park M."/>
            <person name="Lee H.A."/>
            <person name="Lee H.Y."/>
            <person name="Lee Y."/>
            <person name="Oh S."/>
            <person name="Lee J.H."/>
            <person name="Choi E."/>
            <person name="Choi E."/>
            <person name="Lee S.E."/>
            <person name="Jeon J."/>
            <person name="Kim H."/>
            <person name="Choi G."/>
            <person name="Song H."/>
            <person name="Lee J."/>
            <person name="Lee S.C."/>
            <person name="Kwon J.K."/>
            <person name="Lee H.Y."/>
            <person name="Koo N."/>
            <person name="Hong Y."/>
            <person name="Kim R.W."/>
            <person name="Kang W.H."/>
            <person name="Huh J.H."/>
            <person name="Kang B.C."/>
            <person name="Yang T.J."/>
            <person name="Lee Y.H."/>
            <person name="Bennetzen J.L."/>
            <person name="Choi D."/>
        </authorList>
    </citation>
    <scope>NUCLEOTIDE SEQUENCE [LARGE SCALE GENOMIC DNA]</scope>
    <source>
        <strain evidence="5">cv. PBC81</strain>
    </source>
</reference>
<evidence type="ECO:0000256" key="3">
    <source>
        <dbReference type="SAM" id="MobiDB-lite"/>
    </source>
</evidence>
<dbReference type="AlphaFoldDB" id="A0A2G2UVA1"/>
<accession>A0A2G2UVA1</accession>
<evidence type="ECO:0000256" key="1">
    <source>
        <dbReference type="ARBA" id="ARBA00022860"/>
    </source>
</evidence>
<dbReference type="Pfam" id="PF00612">
    <property type="entry name" value="IQ"/>
    <property type="match status" value="2"/>
</dbReference>
<name>A0A2G2UVA1_CAPBA</name>
<reference evidence="5" key="2">
    <citation type="journal article" date="2017" name="J. Anim. Genet.">
        <title>Multiple reference genome sequences of hot pepper reveal the massive evolution of plant disease resistance genes by retroduplication.</title>
        <authorList>
            <person name="Kim S."/>
            <person name="Park J."/>
            <person name="Yeom S.-I."/>
            <person name="Kim Y.-M."/>
            <person name="Seo E."/>
            <person name="Kim K.-T."/>
            <person name="Kim M.-S."/>
            <person name="Lee J.M."/>
            <person name="Cheong K."/>
            <person name="Shin H.-S."/>
            <person name="Kim S.-B."/>
            <person name="Han K."/>
            <person name="Lee J."/>
            <person name="Park M."/>
            <person name="Lee H.-A."/>
            <person name="Lee H.-Y."/>
            <person name="Lee Y."/>
            <person name="Oh S."/>
            <person name="Lee J.H."/>
            <person name="Choi E."/>
            <person name="Choi E."/>
            <person name="Lee S.E."/>
            <person name="Jeon J."/>
            <person name="Kim H."/>
            <person name="Choi G."/>
            <person name="Song H."/>
            <person name="Lee J."/>
            <person name="Lee S.-C."/>
            <person name="Kwon J.-K."/>
            <person name="Lee H.-Y."/>
            <person name="Koo N."/>
            <person name="Hong Y."/>
            <person name="Kim R.W."/>
            <person name="Kang W.-H."/>
            <person name="Huh J.H."/>
            <person name="Kang B.-C."/>
            <person name="Yang T.-J."/>
            <person name="Lee Y.-H."/>
            <person name="Bennetzen J.L."/>
            <person name="Choi D."/>
        </authorList>
    </citation>
    <scope>NUCLEOTIDE SEQUENCE [LARGE SCALE GENOMIC DNA]</scope>
    <source>
        <strain evidence="5">cv. PBC81</strain>
    </source>
</reference>
<comment type="caution">
    <text evidence="4">The sequence shown here is derived from an EMBL/GenBank/DDBJ whole genome shotgun (WGS) entry which is preliminary data.</text>
</comment>
<dbReference type="PANTHER" id="PTHR32295">
    <property type="entry name" value="IQ-DOMAIN 5-RELATED"/>
    <property type="match status" value="1"/>
</dbReference>